<dbReference type="OrthoDB" id="323260at2759"/>
<feature type="region of interest" description="Disordered" evidence="1">
    <location>
        <begin position="76"/>
        <end position="107"/>
    </location>
</feature>
<dbReference type="SUPFAM" id="SSF48452">
    <property type="entry name" value="TPR-like"/>
    <property type="match status" value="1"/>
</dbReference>
<gene>
    <name evidence="2" type="primary">Contig6640.g7102</name>
    <name evidence="2" type="ORF">STYLEM_12195</name>
</gene>
<feature type="region of interest" description="Disordered" evidence="1">
    <location>
        <begin position="232"/>
        <end position="275"/>
    </location>
</feature>
<keyword evidence="3" id="KW-1185">Reference proteome</keyword>
<evidence type="ECO:0000313" key="2">
    <source>
        <dbReference type="EMBL" id="CDW83155.1"/>
    </source>
</evidence>
<accession>A0A078ALB7</accession>
<proteinExistence type="predicted"/>
<dbReference type="EMBL" id="CCKQ01011579">
    <property type="protein sequence ID" value="CDW83155.1"/>
    <property type="molecule type" value="Genomic_DNA"/>
</dbReference>
<feature type="compositionally biased region" description="Basic and acidic residues" evidence="1">
    <location>
        <begin position="602"/>
        <end position="613"/>
    </location>
</feature>
<feature type="compositionally biased region" description="Basic and acidic residues" evidence="1">
    <location>
        <begin position="76"/>
        <end position="87"/>
    </location>
</feature>
<dbReference type="InterPro" id="IPR011990">
    <property type="entry name" value="TPR-like_helical_dom_sf"/>
</dbReference>
<feature type="region of interest" description="Disordered" evidence="1">
    <location>
        <begin position="586"/>
        <end position="613"/>
    </location>
</feature>
<dbReference type="Proteomes" id="UP000039865">
    <property type="component" value="Unassembled WGS sequence"/>
</dbReference>
<organism evidence="2 3">
    <name type="scientific">Stylonychia lemnae</name>
    <name type="common">Ciliate</name>
    <dbReference type="NCBI Taxonomy" id="5949"/>
    <lineage>
        <taxon>Eukaryota</taxon>
        <taxon>Sar</taxon>
        <taxon>Alveolata</taxon>
        <taxon>Ciliophora</taxon>
        <taxon>Intramacronucleata</taxon>
        <taxon>Spirotrichea</taxon>
        <taxon>Stichotrichia</taxon>
        <taxon>Sporadotrichida</taxon>
        <taxon>Oxytrichidae</taxon>
        <taxon>Stylonychinae</taxon>
        <taxon>Stylonychia</taxon>
    </lineage>
</organism>
<feature type="compositionally biased region" description="Low complexity" evidence="1">
    <location>
        <begin position="233"/>
        <end position="257"/>
    </location>
</feature>
<feature type="compositionally biased region" description="Basic and acidic residues" evidence="1">
    <location>
        <begin position="14"/>
        <end position="35"/>
    </location>
</feature>
<protein>
    <recommendedName>
        <fullName evidence="4">Tpr domain containing protein</fullName>
    </recommendedName>
</protein>
<reference evidence="2 3" key="1">
    <citation type="submission" date="2014-06" db="EMBL/GenBank/DDBJ databases">
        <authorList>
            <person name="Swart Estienne"/>
        </authorList>
    </citation>
    <scope>NUCLEOTIDE SEQUENCE [LARGE SCALE GENOMIC DNA]</scope>
    <source>
        <strain evidence="2 3">130c</strain>
    </source>
</reference>
<feature type="region of interest" description="Disordered" evidence="1">
    <location>
        <begin position="1"/>
        <end position="48"/>
    </location>
</feature>
<feature type="compositionally biased region" description="Low complexity" evidence="1">
    <location>
        <begin position="590"/>
        <end position="599"/>
    </location>
</feature>
<dbReference type="InParanoid" id="A0A078ALB7"/>
<dbReference type="Gene3D" id="1.25.40.10">
    <property type="entry name" value="Tetratricopeptide repeat domain"/>
    <property type="match status" value="1"/>
</dbReference>
<dbReference type="AlphaFoldDB" id="A0A078ALB7"/>
<sequence length="719" mass="83115">MGRGRTLLGKRARREKEKAERLPDGIRRGRPRNNEGDSGSEYYEPDYNENGVDFMNEVIMNGLKQQTYKEMFKQRIQDGPKQKKDYEGMISNSVEEKTETKSTVKPKSKVKIVDPNVLSDEDEKFEFKSPPSQQAFKGDKLTQDDNLTFADIKKPVKIPSHQVKINPSILKSSVKTNPQKQVHFSNSVNTNNSKFSQVQFKSKFESDEKEKDLDPFKDRLKAQFGTIFEDNDSVSNCDNSESSSSQQSNVSSSSSSDNSKRKNGKKKGGNNSSQDKVTKDYKILIMKAGKSLNYSKDSKSISKDTVRHYISKAMGYYRLYMLIADCHIDLCPRQYEHDMKGKHLAKACECLKSALDLSNEFDKIIINEMQQKVTQLVQKQLIDKIEDSEFLCTLFEMIFSNIHKKLVRLTNFVGSELYSVYYKIASEIADCRGDLENAQRYLEQCKSISQTIGIQDNQIIELKLEEISKMKRRKAKERDVVEAKNCAQLGNIYAQGGKIKEAMEQYRLSLKICHDRDPETESICHFKLGRIILHNGHTQKDLDQAKSHFINFQVQAQMIKDKSESIQKKCLEAKQMLDQIQQIIKSRNPQSQQQQQQQSKESNGKCKVQENVKNGGEKKQQTFKKTWIQKFDYKKILVDLEDQAKKTIFEFLKFIKNTFKDKVGDIELVQKYVEPTKVRKQILKFIQIFHPDKQASEEQEFQSVAEEITKHLNAQLKFY</sequence>
<evidence type="ECO:0008006" key="4">
    <source>
        <dbReference type="Google" id="ProtNLM"/>
    </source>
</evidence>
<name>A0A078ALB7_STYLE</name>
<evidence type="ECO:0000256" key="1">
    <source>
        <dbReference type="SAM" id="MobiDB-lite"/>
    </source>
</evidence>
<evidence type="ECO:0000313" key="3">
    <source>
        <dbReference type="Proteomes" id="UP000039865"/>
    </source>
</evidence>